<evidence type="ECO:0000313" key="2">
    <source>
        <dbReference type="Proteomes" id="UP001582793"/>
    </source>
</evidence>
<dbReference type="Proteomes" id="UP001582793">
    <property type="component" value="Unassembled WGS sequence"/>
</dbReference>
<dbReference type="EMBL" id="JBCGDC010000036">
    <property type="protein sequence ID" value="MFB6394416.1"/>
    <property type="molecule type" value="Genomic_DNA"/>
</dbReference>
<proteinExistence type="predicted"/>
<reference evidence="1 2" key="1">
    <citation type="submission" date="2024-04" db="EMBL/GenBank/DDBJ databases">
        <title>Polymorphospora sp. isolated from Baiyangdian Lake in Xiong'an New Area.</title>
        <authorList>
            <person name="Zhang X."/>
            <person name="Liu J."/>
        </authorList>
    </citation>
    <scope>NUCLEOTIDE SEQUENCE [LARGE SCALE GENOMIC DNA]</scope>
    <source>
        <strain evidence="1 2">2-325</strain>
    </source>
</reference>
<evidence type="ECO:0000313" key="1">
    <source>
        <dbReference type="EMBL" id="MFB6394416.1"/>
    </source>
</evidence>
<keyword evidence="2" id="KW-1185">Reference proteome</keyword>
<protein>
    <submittedName>
        <fullName evidence="1">Uncharacterized protein</fullName>
    </submittedName>
</protein>
<gene>
    <name evidence="1" type="ORF">AAFH96_15040</name>
</gene>
<organism evidence="1 2">
    <name type="scientific">Polymorphospora lycopeni</name>
    <dbReference type="NCBI Taxonomy" id="3140240"/>
    <lineage>
        <taxon>Bacteria</taxon>
        <taxon>Bacillati</taxon>
        <taxon>Actinomycetota</taxon>
        <taxon>Actinomycetes</taxon>
        <taxon>Micromonosporales</taxon>
        <taxon>Micromonosporaceae</taxon>
        <taxon>Polymorphospora</taxon>
    </lineage>
</organism>
<name>A0ABV5CQZ4_9ACTN</name>
<comment type="caution">
    <text evidence="1">The sequence shown here is derived from an EMBL/GenBank/DDBJ whole genome shotgun (WGS) entry which is preliminary data.</text>
</comment>
<sequence length="55" mass="6535">MAWTVQRLDPDRSRRRLQLLAELAGAKAVRERELPRQVRGDRLRELIATRRRLAN</sequence>
<accession>A0ABV5CQZ4</accession>
<dbReference type="RefSeq" id="WP_357538710.1">
    <property type="nucleotide sequence ID" value="NZ_JBCGDC010000036.1"/>
</dbReference>